<dbReference type="Proteomes" id="UP001186944">
    <property type="component" value="Unassembled WGS sequence"/>
</dbReference>
<comment type="caution">
    <text evidence="3">The sequence shown here is derived from an EMBL/GenBank/DDBJ whole genome shotgun (WGS) entry which is preliminary data.</text>
</comment>
<evidence type="ECO:0000256" key="1">
    <source>
        <dbReference type="ARBA" id="ARBA00022737"/>
    </source>
</evidence>
<proteinExistence type="predicted"/>
<gene>
    <name evidence="3" type="ORF">FSP39_007323</name>
</gene>
<keyword evidence="1" id="KW-0677">Repeat</keyword>
<sequence length="452" mass="52281">MLVGHFGVGKTTIAMQLLERKVKHIDSTDGIDVYINQCLYDKESRTWHTTDFLEFWISTIITYARGQQANYPKIVLIGTHRDQLRNDAALVGIKERISEQFGKLVTLKQLVVRDELFISARHMNDETRKIIRNIILEEGQQYPEFGERIPARWNALQEKLLQRRKDRQYVISMDDVKSMNKELPSPLDEEELEIFLSYLHNMGYILYFSSPALKEKIVLDPKFVINAMRSFITCKRFVKRSLQGNVWKKMRLTGQVKKTHILTTWRASGLEEHTEHLLGIMKKLDLVTEPMIYRSGKQVAADFFVVPCMINADKPEGCTVSRVEGAQFVLEFSADTILPPAVFNRLVCSCLALWEIFERHLYNGMVILKSGRYHIIKLDRQVDKIVVTISHTERKVPDIQLCRAMRQFLSETIDRIVSLYTTSSDSPICCTSSEIDADLEILQTVSHCLQYL</sequence>
<evidence type="ECO:0000259" key="2">
    <source>
        <dbReference type="Pfam" id="PF16095"/>
    </source>
</evidence>
<dbReference type="InterPro" id="IPR027417">
    <property type="entry name" value="P-loop_NTPase"/>
</dbReference>
<accession>A0AA89BYZ5</accession>
<dbReference type="EMBL" id="VSWD01000006">
    <property type="protein sequence ID" value="KAK3099635.1"/>
    <property type="molecule type" value="Genomic_DNA"/>
</dbReference>
<reference evidence="3" key="1">
    <citation type="submission" date="2019-08" db="EMBL/GenBank/DDBJ databases">
        <title>The improved chromosome-level genome for the pearl oyster Pinctada fucata martensii using PacBio sequencing and Hi-C.</title>
        <authorList>
            <person name="Zheng Z."/>
        </authorList>
    </citation>
    <scope>NUCLEOTIDE SEQUENCE</scope>
    <source>
        <strain evidence="3">ZZ-2019</strain>
        <tissue evidence="3">Adductor muscle</tissue>
    </source>
</reference>
<dbReference type="InterPro" id="IPR036388">
    <property type="entry name" value="WH-like_DNA-bd_sf"/>
</dbReference>
<dbReference type="SUPFAM" id="SSF52540">
    <property type="entry name" value="P-loop containing nucleoside triphosphate hydrolases"/>
    <property type="match status" value="1"/>
</dbReference>
<protein>
    <recommendedName>
        <fullName evidence="2">COR domain-containing protein</fullName>
    </recommendedName>
</protein>
<organism evidence="3 4">
    <name type="scientific">Pinctada imbricata</name>
    <name type="common">Atlantic pearl-oyster</name>
    <name type="synonym">Pinctada martensii</name>
    <dbReference type="NCBI Taxonomy" id="66713"/>
    <lineage>
        <taxon>Eukaryota</taxon>
        <taxon>Metazoa</taxon>
        <taxon>Spiralia</taxon>
        <taxon>Lophotrochozoa</taxon>
        <taxon>Mollusca</taxon>
        <taxon>Bivalvia</taxon>
        <taxon>Autobranchia</taxon>
        <taxon>Pteriomorphia</taxon>
        <taxon>Pterioida</taxon>
        <taxon>Pterioidea</taxon>
        <taxon>Pteriidae</taxon>
        <taxon>Pinctada</taxon>
    </lineage>
</organism>
<dbReference type="Gene3D" id="1.10.10.10">
    <property type="entry name" value="Winged helix-like DNA-binding domain superfamily/Winged helix DNA-binding domain"/>
    <property type="match status" value="1"/>
</dbReference>
<dbReference type="InterPro" id="IPR032171">
    <property type="entry name" value="COR-A"/>
</dbReference>
<keyword evidence="4" id="KW-1185">Reference proteome</keyword>
<evidence type="ECO:0000313" key="4">
    <source>
        <dbReference type="Proteomes" id="UP001186944"/>
    </source>
</evidence>
<dbReference type="PANTHER" id="PTHR47679:SF2">
    <property type="entry name" value="C-TERMINAL OF ROC (COR) DOMAIN-CONTAINING PROTEIN"/>
    <property type="match status" value="1"/>
</dbReference>
<dbReference type="Pfam" id="PF16095">
    <property type="entry name" value="COR-A"/>
    <property type="match status" value="1"/>
</dbReference>
<dbReference type="AlphaFoldDB" id="A0AA89BYZ5"/>
<dbReference type="PANTHER" id="PTHR47679">
    <property type="entry name" value="PROTEIN TORNADO 1"/>
    <property type="match status" value="1"/>
</dbReference>
<feature type="domain" description="COR" evidence="2">
    <location>
        <begin position="150"/>
        <end position="288"/>
    </location>
</feature>
<name>A0AA89BYZ5_PINIB</name>
<evidence type="ECO:0000313" key="3">
    <source>
        <dbReference type="EMBL" id="KAK3099635.1"/>
    </source>
</evidence>